<feature type="compositionally biased region" description="Basic residues" evidence="8">
    <location>
        <begin position="203"/>
        <end position="220"/>
    </location>
</feature>
<gene>
    <name evidence="9" type="primary">hemF</name>
    <name evidence="9" type="ORF">NCTC9695_01047</name>
</gene>
<dbReference type="GO" id="GO:0006782">
    <property type="term" value="P:protoporphyrinogen IX biosynthetic process"/>
    <property type="evidence" value="ECO:0007669"/>
    <property type="project" value="TreeGrafter"/>
</dbReference>
<feature type="region of interest" description="Disordered" evidence="8">
    <location>
        <begin position="60"/>
        <end position="83"/>
    </location>
</feature>
<reference evidence="9 10" key="1">
    <citation type="submission" date="2018-12" db="EMBL/GenBank/DDBJ databases">
        <authorList>
            <consortium name="Pathogen Informatics"/>
        </authorList>
    </citation>
    <scope>NUCLEOTIDE SEQUENCE [LARGE SCALE GENOMIC DNA]</scope>
    <source>
        <strain evidence="9 10">NCTC9695</strain>
    </source>
</reference>
<evidence type="ECO:0000313" key="10">
    <source>
        <dbReference type="Proteomes" id="UP000275777"/>
    </source>
</evidence>
<keyword evidence="5 9" id="KW-0560">Oxidoreductase</keyword>
<feature type="compositionally biased region" description="Basic residues" evidence="8">
    <location>
        <begin position="179"/>
        <end position="192"/>
    </location>
</feature>
<sequence>MSHPHSNAVKSFLLDLQDRICAALEQADGKAQFAEDAWSREAGGGGRSRVLTGGEVFEQAASTSPMSTATRCRPPPAPTGRSWPAAASRRWRVAGHPPVQSACTHQPRQRAFLHRGKGRRGAGMVVRRRFRPDAVLPAGRGRRALAHGGPRPVRAVRRRRLSPLQEMVRRILPPETPRRGPRHRRPVLRRPQRMGLRQELRLHPRGRRRLPGRLSAHRRAAQGTSLGRPRAPVPAVPARPLRRIQPGLGPRHAVRPAVGRPHRIDTDVDAAAGALGIRLPAGAGQPEARLYTDFLPPRDWV</sequence>
<evidence type="ECO:0000256" key="2">
    <source>
        <dbReference type="ARBA" id="ARBA00010644"/>
    </source>
</evidence>
<dbReference type="GO" id="GO:0005737">
    <property type="term" value="C:cytoplasm"/>
    <property type="evidence" value="ECO:0007669"/>
    <property type="project" value="TreeGrafter"/>
</dbReference>
<dbReference type="InterPro" id="IPR036406">
    <property type="entry name" value="Coprogen_oxidase_aer_sf"/>
</dbReference>
<proteinExistence type="inferred from homology"/>
<keyword evidence="7" id="KW-0627">Porphyrin biosynthesis</keyword>
<dbReference type="SUPFAM" id="SSF102886">
    <property type="entry name" value="Coproporphyrinogen III oxidase"/>
    <property type="match status" value="1"/>
</dbReference>
<comment type="pathway">
    <text evidence="1">Porphyrin-containing compound metabolism; protoporphyrin-IX biosynthesis; protoporphyrinogen-IX from coproporphyrinogen-III (O2 route): step 1/1.</text>
</comment>
<dbReference type="InterPro" id="IPR001260">
    <property type="entry name" value="Coprogen_oxidase_aer"/>
</dbReference>
<dbReference type="Gene3D" id="3.40.1500.10">
    <property type="entry name" value="Coproporphyrinogen III oxidase, aerobic"/>
    <property type="match status" value="1"/>
</dbReference>
<dbReference type="GO" id="GO:0004109">
    <property type="term" value="F:coproporphyrinogen oxidase activity"/>
    <property type="evidence" value="ECO:0007669"/>
    <property type="project" value="UniProtKB-EC"/>
</dbReference>
<evidence type="ECO:0000256" key="5">
    <source>
        <dbReference type="ARBA" id="ARBA00023002"/>
    </source>
</evidence>
<dbReference type="EMBL" id="LR134182">
    <property type="protein sequence ID" value="VEB40645.1"/>
    <property type="molecule type" value="Genomic_DNA"/>
</dbReference>
<comment type="subunit">
    <text evidence="3">Homodimer.</text>
</comment>
<protein>
    <recommendedName>
        <fullName evidence="4">coproporphyrinogen oxidase</fullName>
        <ecNumber evidence="4">1.3.3.3</ecNumber>
    </recommendedName>
</protein>
<dbReference type="PANTHER" id="PTHR10755">
    <property type="entry name" value="COPROPORPHYRINOGEN III OXIDASE, MITOCHONDRIAL"/>
    <property type="match status" value="1"/>
</dbReference>
<feature type="region of interest" description="Disordered" evidence="8">
    <location>
        <begin position="174"/>
        <end position="234"/>
    </location>
</feature>
<accession>A0A447T705</accession>
<name>A0A447T705_CHRVL</name>
<dbReference type="PANTHER" id="PTHR10755:SF0">
    <property type="entry name" value="OXYGEN-DEPENDENT COPROPORPHYRINOGEN-III OXIDASE, MITOCHONDRIAL"/>
    <property type="match status" value="1"/>
</dbReference>
<keyword evidence="6" id="KW-0350">Heme biosynthesis</keyword>
<evidence type="ECO:0000256" key="1">
    <source>
        <dbReference type="ARBA" id="ARBA00005168"/>
    </source>
</evidence>
<evidence type="ECO:0000256" key="7">
    <source>
        <dbReference type="ARBA" id="ARBA00023244"/>
    </source>
</evidence>
<comment type="similarity">
    <text evidence="2">Belongs to the aerobic coproporphyrinogen-III oxidase family.</text>
</comment>
<evidence type="ECO:0000256" key="4">
    <source>
        <dbReference type="ARBA" id="ARBA00012869"/>
    </source>
</evidence>
<evidence type="ECO:0000256" key="6">
    <source>
        <dbReference type="ARBA" id="ARBA00023133"/>
    </source>
</evidence>
<dbReference type="Proteomes" id="UP000275777">
    <property type="component" value="Chromosome"/>
</dbReference>
<dbReference type="EC" id="1.3.3.3" evidence="4"/>
<organism evidence="9 10">
    <name type="scientific">Chromobacterium violaceum</name>
    <dbReference type="NCBI Taxonomy" id="536"/>
    <lineage>
        <taxon>Bacteria</taxon>
        <taxon>Pseudomonadati</taxon>
        <taxon>Pseudomonadota</taxon>
        <taxon>Betaproteobacteria</taxon>
        <taxon>Neisseriales</taxon>
        <taxon>Chromobacteriaceae</taxon>
        <taxon>Chromobacterium</taxon>
    </lineage>
</organism>
<dbReference type="PRINTS" id="PR00073">
    <property type="entry name" value="COPRGNOXDASE"/>
</dbReference>
<dbReference type="AlphaFoldDB" id="A0A447T705"/>
<evidence type="ECO:0000256" key="3">
    <source>
        <dbReference type="ARBA" id="ARBA00011738"/>
    </source>
</evidence>
<evidence type="ECO:0000313" key="9">
    <source>
        <dbReference type="EMBL" id="VEB40645.1"/>
    </source>
</evidence>
<dbReference type="Pfam" id="PF01218">
    <property type="entry name" value="Coprogen_oxidas"/>
    <property type="match status" value="1"/>
</dbReference>
<evidence type="ECO:0000256" key="8">
    <source>
        <dbReference type="SAM" id="MobiDB-lite"/>
    </source>
</evidence>